<dbReference type="Proteomes" id="UP000245771">
    <property type="component" value="Unassembled WGS sequence"/>
</dbReference>
<reference evidence="3 4" key="1">
    <citation type="journal article" date="2018" name="Mol. Biol. Evol.">
        <title>Broad Genomic Sampling Reveals a Smut Pathogenic Ancestry of the Fungal Clade Ustilaginomycotina.</title>
        <authorList>
            <person name="Kijpornyongpan T."/>
            <person name="Mondo S.J."/>
            <person name="Barry K."/>
            <person name="Sandor L."/>
            <person name="Lee J."/>
            <person name="Lipzen A."/>
            <person name="Pangilinan J."/>
            <person name="LaButti K."/>
            <person name="Hainaut M."/>
            <person name="Henrissat B."/>
            <person name="Grigoriev I.V."/>
            <person name="Spatafora J.W."/>
            <person name="Aime M.C."/>
        </authorList>
    </citation>
    <scope>NUCLEOTIDE SEQUENCE [LARGE SCALE GENOMIC DNA]</scope>
    <source>
        <strain evidence="3 4">MCA 3882</strain>
    </source>
</reference>
<proteinExistence type="predicted"/>
<protein>
    <submittedName>
        <fullName evidence="3">Uncharacterized protein</fullName>
    </submittedName>
</protein>
<keyword evidence="4" id="KW-1185">Reference proteome</keyword>
<feature type="chain" id="PRO_5016421676" evidence="2">
    <location>
        <begin position="27"/>
        <end position="159"/>
    </location>
</feature>
<keyword evidence="2" id="KW-0732">Signal</keyword>
<feature type="compositionally biased region" description="Polar residues" evidence="1">
    <location>
        <begin position="45"/>
        <end position="55"/>
    </location>
</feature>
<dbReference type="InParanoid" id="A0A316VD73"/>
<feature type="signal peptide" evidence="2">
    <location>
        <begin position="1"/>
        <end position="26"/>
    </location>
</feature>
<sequence>MSSFPILFKALKVIFFIGTLAQVAQCAGSSSSKSTTPSLVRGQDDPNQMYHNPNEVSDHLKDQAYHHRWEKHQLFEKDLKHLGASESELEHGTKMRKLHTNAMKDAEMKSKKVLKVSKQLASSQHSNFGDRNLQRLRPNPASKIQKKKPVSNEVRKLTS</sequence>
<evidence type="ECO:0000256" key="1">
    <source>
        <dbReference type="SAM" id="MobiDB-lite"/>
    </source>
</evidence>
<feature type="compositionally biased region" description="Low complexity" evidence="1">
    <location>
        <begin position="29"/>
        <end position="38"/>
    </location>
</feature>
<evidence type="ECO:0000313" key="3">
    <source>
        <dbReference type="EMBL" id="PWN35496.1"/>
    </source>
</evidence>
<feature type="region of interest" description="Disordered" evidence="1">
    <location>
        <begin position="27"/>
        <end position="56"/>
    </location>
</feature>
<dbReference type="AlphaFoldDB" id="A0A316VD73"/>
<dbReference type="EMBL" id="KZ819603">
    <property type="protein sequence ID" value="PWN35496.1"/>
    <property type="molecule type" value="Genomic_DNA"/>
</dbReference>
<evidence type="ECO:0000256" key="2">
    <source>
        <dbReference type="SAM" id="SignalP"/>
    </source>
</evidence>
<dbReference type="RefSeq" id="XP_025355798.1">
    <property type="nucleotide sequence ID" value="XM_025497717.1"/>
</dbReference>
<organism evidence="3 4">
    <name type="scientific">Meira miltonrushii</name>
    <dbReference type="NCBI Taxonomy" id="1280837"/>
    <lineage>
        <taxon>Eukaryota</taxon>
        <taxon>Fungi</taxon>
        <taxon>Dikarya</taxon>
        <taxon>Basidiomycota</taxon>
        <taxon>Ustilaginomycotina</taxon>
        <taxon>Exobasidiomycetes</taxon>
        <taxon>Exobasidiales</taxon>
        <taxon>Brachybasidiaceae</taxon>
        <taxon>Meira</taxon>
    </lineage>
</organism>
<gene>
    <name evidence="3" type="ORF">FA14DRAFT_154910</name>
</gene>
<dbReference type="GeneID" id="37019498"/>
<evidence type="ECO:0000313" key="4">
    <source>
        <dbReference type="Proteomes" id="UP000245771"/>
    </source>
</evidence>
<accession>A0A316VD73</accession>
<name>A0A316VD73_9BASI</name>
<feature type="region of interest" description="Disordered" evidence="1">
    <location>
        <begin position="85"/>
        <end position="159"/>
    </location>
</feature>